<dbReference type="InterPro" id="IPR049916">
    <property type="entry name" value="WDR72-like"/>
</dbReference>
<dbReference type="InterPro" id="IPR036322">
    <property type="entry name" value="WD40_repeat_dom_sf"/>
</dbReference>
<dbReference type="PANTHER" id="PTHR44099">
    <property type="entry name" value="RABCONNECTIN-3B, ISOFORM A"/>
    <property type="match status" value="1"/>
</dbReference>
<dbReference type="PANTHER" id="PTHR44099:SF2">
    <property type="entry name" value="WD REPEAT-CONTAINING PROTEIN 72"/>
    <property type="match status" value="1"/>
</dbReference>
<accession>A0ABQ7SR44</accession>
<feature type="compositionally biased region" description="Polar residues" evidence="2">
    <location>
        <begin position="409"/>
        <end position="420"/>
    </location>
</feature>
<keyword evidence="1" id="KW-0597">Phosphoprotein</keyword>
<organism evidence="4 5">
    <name type="scientific">Phrynosoma platyrhinos</name>
    <name type="common">Desert horned lizard</name>
    <dbReference type="NCBI Taxonomy" id="52577"/>
    <lineage>
        <taxon>Eukaryota</taxon>
        <taxon>Metazoa</taxon>
        <taxon>Chordata</taxon>
        <taxon>Craniata</taxon>
        <taxon>Vertebrata</taxon>
        <taxon>Euteleostomi</taxon>
        <taxon>Lepidosauria</taxon>
        <taxon>Squamata</taxon>
        <taxon>Bifurcata</taxon>
        <taxon>Unidentata</taxon>
        <taxon>Episquamata</taxon>
        <taxon>Toxicofera</taxon>
        <taxon>Iguania</taxon>
        <taxon>Phrynosomatidae</taxon>
        <taxon>Phrynosomatinae</taxon>
        <taxon>Phrynosoma</taxon>
    </lineage>
</organism>
<evidence type="ECO:0000256" key="1">
    <source>
        <dbReference type="ARBA" id="ARBA00022553"/>
    </source>
</evidence>
<evidence type="ECO:0000313" key="4">
    <source>
        <dbReference type="EMBL" id="KAH0619760.1"/>
    </source>
</evidence>
<dbReference type="SUPFAM" id="SSF50978">
    <property type="entry name" value="WD40 repeat-like"/>
    <property type="match status" value="1"/>
</dbReference>
<feature type="region of interest" description="Disordered" evidence="2">
    <location>
        <begin position="388"/>
        <end position="445"/>
    </location>
</feature>
<dbReference type="Pfam" id="PF23123">
    <property type="entry name" value="WDR72_alpha-sol"/>
    <property type="match status" value="1"/>
</dbReference>
<evidence type="ECO:0000259" key="3">
    <source>
        <dbReference type="Pfam" id="PF23123"/>
    </source>
</evidence>
<dbReference type="EMBL" id="JAIPUX010003439">
    <property type="protein sequence ID" value="KAH0619760.1"/>
    <property type="molecule type" value="Genomic_DNA"/>
</dbReference>
<dbReference type="Proteomes" id="UP000826234">
    <property type="component" value="Unassembled WGS sequence"/>
</dbReference>
<sequence length="727" mass="79465">MPPHPTPFAQYYHSSFRMTGEGWLLCCGQYDNILILDAKTLAVLHALTSSHAPDWVSCMCLVHSPRIQGISPTPGARQGAPAASSSSSSSTEDSLIAVSATGVLSAWDLSSSITRIQEGQRVNERESTALGCFPCQAIRFCTYTGRFLLVIFSTCWKVYDYCDFSLLWTEWSPEGQSFAGGDVLAAHRLIIWTNCGRGYIYQLLNRSAQRKRHPVLTTIWAPGSDPCCPSCALGVLERHESGEMAKAILASCEDSALASMADPLLWAFEEDSCEQSSGGIPASPAASSYSGSCKLGSPTSSPQAKSSRHWLSSACPAQRPFTILPVKTKWEKASFHILLFDLEKLAEWLLSPPLNNLRSSNSFHSYGALKRAKSSAAEKRTLVLRRNRTSGSLFPPDGRAFGESHAGTVPTTRSLDQSGSGIKRHKKPKSSKKVRRQSSGKSNMPVATEVGKLLLSCLLPWGLDGEQDELCVRCLDIWRLLSPVSLGQISRDSHLSLALPGWRKAALSWTVKPEAKNLFSSKVLDLCNKYMSITGEQQTRRSSGSTKSSSERSPTLVYLLSRICLVQRILRMPQENIGGEEGIALDGQAFEEKEGKRTVRREEKREEVLLRHLRASGQSELFCSDGTGQDRDTAESGTGWKAPDHNSPEATLMTGQVSFLQSGISLRQKRMRPLAHTESLLRPGLGPKSPRLQEGDPELNPTSPMVLEHVALGRSGCLGVCLGVSQR</sequence>
<name>A0ABQ7SR44_PHRPL</name>
<feature type="domain" description="WDR72-like alpha-solenoid" evidence="3">
    <location>
        <begin position="523"/>
        <end position="577"/>
    </location>
</feature>
<keyword evidence="5" id="KW-1185">Reference proteome</keyword>
<feature type="region of interest" description="Disordered" evidence="2">
    <location>
        <begin position="676"/>
        <end position="700"/>
    </location>
</feature>
<evidence type="ECO:0000256" key="2">
    <source>
        <dbReference type="SAM" id="MobiDB-lite"/>
    </source>
</evidence>
<dbReference type="InterPro" id="IPR057848">
    <property type="entry name" value="WDR72_alpha-sol"/>
</dbReference>
<feature type="region of interest" description="Disordered" evidence="2">
    <location>
        <begin position="620"/>
        <end position="648"/>
    </location>
</feature>
<proteinExistence type="predicted"/>
<reference evidence="4 5" key="1">
    <citation type="journal article" date="2022" name="Gigascience">
        <title>A chromosome-level genome assembly and annotation of the desert horned lizard, Phrynosoma platyrhinos, provides insight into chromosomal rearrangements among reptiles.</title>
        <authorList>
            <person name="Koochekian N."/>
            <person name="Ascanio A."/>
            <person name="Farleigh K."/>
            <person name="Card D.C."/>
            <person name="Schield D.R."/>
            <person name="Castoe T.A."/>
            <person name="Jezkova T."/>
        </authorList>
    </citation>
    <scope>NUCLEOTIDE SEQUENCE [LARGE SCALE GENOMIC DNA]</scope>
    <source>
        <strain evidence="4">NK-2021</strain>
    </source>
</reference>
<protein>
    <recommendedName>
        <fullName evidence="3">WDR72-like alpha-solenoid domain-containing protein</fullName>
    </recommendedName>
</protein>
<gene>
    <name evidence="4" type="ORF">JD844_014017</name>
</gene>
<feature type="compositionally biased region" description="Basic residues" evidence="2">
    <location>
        <begin position="422"/>
        <end position="438"/>
    </location>
</feature>
<comment type="caution">
    <text evidence="4">The sequence shown here is derived from an EMBL/GenBank/DDBJ whole genome shotgun (WGS) entry which is preliminary data.</text>
</comment>
<evidence type="ECO:0000313" key="5">
    <source>
        <dbReference type="Proteomes" id="UP000826234"/>
    </source>
</evidence>